<keyword evidence="2" id="KW-1185">Reference proteome</keyword>
<evidence type="ECO:0000313" key="2">
    <source>
        <dbReference type="Proteomes" id="UP000309952"/>
    </source>
</evidence>
<reference evidence="1 2" key="1">
    <citation type="submission" date="2019-04" db="EMBL/GenBank/DDBJ databases">
        <authorList>
            <consortium name="Pathogen Informatics"/>
        </authorList>
    </citation>
    <scope>NUCLEOTIDE SEQUENCE [LARGE SCALE GENOMIC DNA]</scope>
    <source>
        <strain evidence="1 2">NCTC9239</strain>
    </source>
</reference>
<accession>A0A4P1K0V5</accession>
<gene>
    <name evidence="1" type="ORF">NCTC9239_01237</name>
</gene>
<dbReference type="Proteomes" id="UP000309952">
    <property type="component" value="Chromosome"/>
</dbReference>
<name>A0A4P1K0V5_9CAUL</name>
<proteinExistence type="predicted"/>
<evidence type="ECO:0000313" key="1">
    <source>
        <dbReference type="EMBL" id="VTO13975.1"/>
    </source>
</evidence>
<dbReference type="AlphaFoldDB" id="A0A4P1K0V5"/>
<sequence>MASRFTILDITVAIQKDDRVEHTQLAASFDVITTQDAARLVGRQIGAGLGEALALQLQHGQSLAASRLAPPPNAG</sequence>
<dbReference type="KEGG" id="bvy:NCTC9239_01237"/>
<dbReference type="EMBL" id="LR588407">
    <property type="protein sequence ID" value="VTO13975.1"/>
    <property type="molecule type" value="Genomic_DNA"/>
</dbReference>
<organism evidence="1 2">
    <name type="scientific">Brevundimonas vancanneytii</name>
    <dbReference type="NCBI Taxonomy" id="1325724"/>
    <lineage>
        <taxon>Bacteria</taxon>
        <taxon>Pseudomonadati</taxon>
        <taxon>Pseudomonadota</taxon>
        <taxon>Alphaproteobacteria</taxon>
        <taxon>Caulobacterales</taxon>
        <taxon>Caulobacteraceae</taxon>
        <taxon>Brevundimonas</taxon>
    </lineage>
</organism>
<protein>
    <submittedName>
        <fullName evidence="1">Uncharacterized protein</fullName>
    </submittedName>
</protein>